<keyword evidence="3" id="KW-0547">Nucleotide-binding</keyword>
<evidence type="ECO:0000313" key="9">
    <source>
        <dbReference type="Proteomes" id="UP000535543"/>
    </source>
</evidence>
<dbReference type="GO" id="GO:0016887">
    <property type="term" value="F:ATP hydrolysis activity"/>
    <property type="evidence" value="ECO:0007669"/>
    <property type="project" value="InterPro"/>
</dbReference>
<evidence type="ECO:0000259" key="7">
    <source>
        <dbReference type="PROSITE" id="PS51866"/>
    </source>
</evidence>
<evidence type="ECO:0000256" key="2">
    <source>
        <dbReference type="ARBA" id="ARBA00022505"/>
    </source>
</evidence>
<keyword evidence="4 8" id="KW-0067">ATP-binding</keyword>
<evidence type="ECO:0000256" key="5">
    <source>
        <dbReference type="PROSITE-ProRule" id="PRU01213"/>
    </source>
</evidence>
<dbReference type="InterPro" id="IPR050093">
    <property type="entry name" value="ABC_SmlMolc_Importer"/>
</dbReference>
<keyword evidence="9" id="KW-1185">Reference proteome</keyword>
<dbReference type="PANTHER" id="PTHR42781:SF4">
    <property type="entry name" value="SPERMIDINE_PUTRESCINE IMPORT ATP-BINDING PROTEIN POTA"/>
    <property type="match status" value="1"/>
</dbReference>
<dbReference type="PANTHER" id="PTHR42781">
    <property type="entry name" value="SPERMIDINE/PUTRESCINE IMPORT ATP-BINDING PROTEIN POTA"/>
    <property type="match status" value="1"/>
</dbReference>
<evidence type="ECO:0000256" key="3">
    <source>
        <dbReference type="ARBA" id="ARBA00022741"/>
    </source>
</evidence>
<comment type="caution">
    <text evidence="8">The sequence shown here is derived from an EMBL/GenBank/DDBJ whole genome shotgun (WGS) entry which is preliminary data.</text>
</comment>
<dbReference type="SUPFAM" id="SSF50331">
    <property type="entry name" value="MOP-like"/>
    <property type="match status" value="1"/>
</dbReference>
<reference evidence="8 9" key="1">
    <citation type="submission" date="2019-05" db="EMBL/GenBank/DDBJ databases">
        <authorList>
            <person name="Lee S.D."/>
        </authorList>
    </citation>
    <scope>NUCLEOTIDE SEQUENCE [LARGE SCALE GENOMIC DNA]</scope>
    <source>
        <strain evidence="8 9">YC2-7</strain>
    </source>
</reference>
<accession>A0A848KRQ8</accession>
<dbReference type="Gene3D" id="3.40.50.300">
    <property type="entry name" value="P-loop containing nucleotide triphosphate hydrolases"/>
    <property type="match status" value="1"/>
</dbReference>
<dbReference type="InterPro" id="IPR017871">
    <property type="entry name" value="ABC_transporter-like_CS"/>
</dbReference>
<dbReference type="SMART" id="SM00382">
    <property type="entry name" value="AAA"/>
    <property type="match status" value="1"/>
</dbReference>
<dbReference type="InterPro" id="IPR004606">
    <property type="entry name" value="Mop_domain"/>
</dbReference>
<dbReference type="PROSITE" id="PS00211">
    <property type="entry name" value="ABC_TRANSPORTER_1"/>
    <property type="match status" value="1"/>
</dbReference>
<protein>
    <submittedName>
        <fullName evidence="8">ATP-binding cassette domain-containing protein</fullName>
    </submittedName>
</protein>
<dbReference type="GO" id="GO:0005524">
    <property type="term" value="F:ATP binding"/>
    <property type="evidence" value="ECO:0007669"/>
    <property type="project" value="UniProtKB-KW"/>
</dbReference>
<evidence type="ECO:0000256" key="4">
    <source>
        <dbReference type="ARBA" id="ARBA00022840"/>
    </source>
</evidence>
<sequence>MTGLFVRATVADRDLDVEVNVPSGTVTAILGPNGAGKSTLLSVIAGLTRPDRGVVELGDRTLTATELKVAVAPHKRGVALLAQRPLLFPHLTVAHNVAFAPRSAGATRRHAAATAKKWLDAVDAADLADRKPAQLSGGQAQRVAIARALAAEPQLLLLDEPLAALDVTAAPAIRSLLRRVLRGPGRTAVLVTHDSLDALALADRVVVLDGGRVVEEGEVRQVLSRPTSAFAARVAGINLRSGEIVADGVLHTESGETVYGSSDEACKPGERAVAVFGPRSVAVYAELPNGSPRNHFTVTVAEIENRGDLVRIRGEDDGHHAALMADVTAAAAADLDLAPGRVVQFVVKATETAIYPIRG</sequence>
<dbReference type="InterPro" id="IPR003439">
    <property type="entry name" value="ABC_transporter-like_ATP-bd"/>
</dbReference>
<dbReference type="Pfam" id="PF03459">
    <property type="entry name" value="TOBE"/>
    <property type="match status" value="1"/>
</dbReference>
<keyword evidence="2 5" id="KW-0500">Molybdenum</keyword>
<dbReference type="PROSITE" id="PS50893">
    <property type="entry name" value="ABC_TRANSPORTER_2"/>
    <property type="match status" value="1"/>
</dbReference>
<dbReference type="InterPro" id="IPR008995">
    <property type="entry name" value="Mo/tungstate-bd_C_term_dom"/>
</dbReference>
<evidence type="ECO:0000259" key="6">
    <source>
        <dbReference type="PROSITE" id="PS50893"/>
    </source>
</evidence>
<evidence type="ECO:0000313" key="8">
    <source>
        <dbReference type="EMBL" id="NMN98970.1"/>
    </source>
</evidence>
<reference evidence="8 9" key="2">
    <citation type="submission" date="2020-06" db="EMBL/GenBank/DDBJ databases">
        <title>Antribacter stalactiti gen. nov., sp. nov., a new member of the family Nacardiaceae isolated from a cave.</title>
        <authorList>
            <person name="Kim I.S."/>
        </authorList>
    </citation>
    <scope>NUCLEOTIDE SEQUENCE [LARGE SCALE GENOMIC DNA]</scope>
    <source>
        <strain evidence="8 9">YC2-7</strain>
    </source>
</reference>
<dbReference type="RefSeq" id="WP_169593790.1">
    <property type="nucleotide sequence ID" value="NZ_VCQU01000013.1"/>
</dbReference>
<dbReference type="PROSITE" id="PS51866">
    <property type="entry name" value="MOP"/>
    <property type="match status" value="1"/>
</dbReference>
<evidence type="ECO:0000256" key="1">
    <source>
        <dbReference type="ARBA" id="ARBA00022448"/>
    </source>
</evidence>
<dbReference type="Gene3D" id="2.40.50.100">
    <property type="match status" value="1"/>
</dbReference>
<organism evidence="8 9">
    <name type="scientific">Antrihabitans stalactiti</name>
    <dbReference type="NCBI Taxonomy" id="2584121"/>
    <lineage>
        <taxon>Bacteria</taxon>
        <taxon>Bacillati</taxon>
        <taxon>Actinomycetota</taxon>
        <taxon>Actinomycetes</taxon>
        <taxon>Mycobacteriales</taxon>
        <taxon>Nocardiaceae</taxon>
        <taxon>Antrihabitans</taxon>
    </lineage>
</organism>
<keyword evidence="1" id="KW-0813">Transport</keyword>
<feature type="domain" description="ABC transporter" evidence="6">
    <location>
        <begin position="6"/>
        <end position="235"/>
    </location>
</feature>
<gene>
    <name evidence="8" type="ORF">FGL95_28435</name>
</gene>
<dbReference type="InterPro" id="IPR005116">
    <property type="entry name" value="Transp-assoc_OB_typ1"/>
</dbReference>
<dbReference type="SUPFAM" id="SSF52540">
    <property type="entry name" value="P-loop containing nucleoside triphosphate hydrolases"/>
    <property type="match status" value="1"/>
</dbReference>
<dbReference type="GO" id="GO:0015689">
    <property type="term" value="P:molybdate ion transport"/>
    <property type="evidence" value="ECO:0007669"/>
    <property type="project" value="InterPro"/>
</dbReference>
<name>A0A848KRQ8_9NOCA</name>
<dbReference type="Proteomes" id="UP000535543">
    <property type="component" value="Unassembled WGS sequence"/>
</dbReference>
<dbReference type="EMBL" id="VCQU01000013">
    <property type="protein sequence ID" value="NMN98970.1"/>
    <property type="molecule type" value="Genomic_DNA"/>
</dbReference>
<dbReference type="InterPro" id="IPR027417">
    <property type="entry name" value="P-loop_NTPase"/>
</dbReference>
<dbReference type="InterPro" id="IPR003593">
    <property type="entry name" value="AAA+_ATPase"/>
</dbReference>
<feature type="domain" description="Mop" evidence="7">
    <location>
        <begin position="289"/>
        <end position="356"/>
    </location>
</feature>
<dbReference type="AlphaFoldDB" id="A0A848KRQ8"/>
<dbReference type="Pfam" id="PF00005">
    <property type="entry name" value="ABC_tran"/>
    <property type="match status" value="1"/>
</dbReference>
<proteinExistence type="predicted"/>